<organism evidence="1 2">
    <name type="scientific">Kribbella antibiotica</name>
    <dbReference type="NCBI Taxonomy" id="190195"/>
    <lineage>
        <taxon>Bacteria</taxon>
        <taxon>Bacillati</taxon>
        <taxon>Actinomycetota</taxon>
        <taxon>Actinomycetes</taxon>
        <taxon>Propionibacteriales</taxon>
        <taxon>Kribbellaceae</taxon>
        <taxon>Kribbella</taxon>
    </lineage>
</organism>
<comment type="caution">
    <text evidence="1">The sequence shown here is derived from an EMBL/GenBank/DDBJ whole genome shotgun (WGS) entry which is preliminary data.</text>
</comment>
<accession>A0A4R4ZII6</accession>
<name>A0A4R4ZII6_9ACTN</name>
<proteinExistence type="predicted"/>
<protein>
    <submittedName>
        <fullName evidence="1">Uncharacterized protein</fullName>
    </submittedName>
</protein>
<evidence type="ECO:0000313" key="2">
    <source>
        <dbReference type="Proteomes" id="UP000295124"/>
    </source>
</evidence>
<dbReference type="RefSeq" id="WP_132169176.1">
    <property type="nucleotide sequence ID" value="NZ_SMKX01000051.1"/>
</dbReference>
<gene>
    <name evidence="1" type="ORF">E1263_19095</name>
</gene>
<keyword evidence="2" id="KW-1185">Reference proteome</keyword>
<dbReference type="EMBL" id="SMKX01000051">
    <property type="protein sequence ID" value="TDD58518.1"/>
    <property type="molecule type" value="Genomic_DNA"/>
</dbReference>
<dbReference type="OrthoDB" id="3822937at2"/>
<dbReference type="Proteomes" id="UP000295124">
    <property type="component" value="Unassembled WGS sequence"/>
</dbReference>
<evidence type="ECO:0000313" key="1">
    <source>
        <dbReference type="EMBL" id="TDD58518.1"/>
    </source>
</evidence>
<reference evidence="1 2" key="1">
    <citation type="submission" date="2019-03" db="EMBL/GenBank/DDBJ databases">
        <title>Draft genome sequences of novel Actinobacteria.</title>
        <authorList>
            <person name="Sahin N."/>
            <person name="Ay H."/>
            <person name="Saygin H."/>
        </authorList>
    </citation>
    <scope>NUCLEOTIDE SEQUENCE [LARGE SCALE GENOMIC DNA]</scope>
    <source>
        <strain evidence="1 2">JCM 13523</strain>
    </source>
</reference>
<sequence>MFILQSDGRTLEGFTAYREYVETNADRFPVGALHLAQTDWYYASYDPRGPHDSRLESMSMTERTGPGKPHWHNRLVSLELTLRGAYDDGYIKLRYPTVHSYTLDGFAAGTGHSDWRYDELRLNEAGHLVHEIEWWFMNATARWLITADDIELSWQPDEGELESITPHQVPQA</sequence>
<dbReference type="AlphaFoldDB" id="A0A4R4ZII6"/>